<dbReference type="GO" id="GO:0016616">
    <property type="term" value="F:oxidoreductase activity, acting on the CH-OH group of donors, NAD or NADP as acceptor"/>
    <property type="evidence" value="ECO:0007669"/>
    <property type="project" value="TreeGrafter"/>
</dbReference>
<gene>
    <name evidence="4" type="ORF">D0866_15328</name>
</gene>
<dbReference type="PRINTS" id="PR00081">
    <property type="entry name" value="GDHRDH"/>
</dbReference>
<evidence type="ECO:0000256" key="1">
    <source>
        <dbReference type="ARBA" id="ARBA00006484"/>
    </source>
</evidence>
<evidence type="ECO:0000256" key="3">
    <source>
        <dbReference type="ARBA" id="ARBA00023002"/>
    </source>
</evidence>
<dbReference type="PROSITE" id="PS00061">
    <property type="entry name" value="ADH_SHORT"/>
    <property type="match status" value="1"/>
</dbReference>
<dbReference type="AlphaFoldDB" id="A0A3M6YNE0"/>
<accession>A0A3M6YNE0</accession>
<organism evidence="4 5">
    <name type="scientific">Hortaea werneckii</name>
    <name type="common">Black yeast</name>
    <name type="synonym">Cladosporium werneckii</name>
    <dbReference type="NCBI Taxonomy" id="91943"/>
    <lineage>
        <taxon>Eukaryota</taxon>
        <taxon>Fungi</taxon>
        <taxon>Dikarya</taxon>
        <taxon>Ascomycota</taxon>
        <taxon>Pezizomycotina</taxon>
        <taxon>Dothideomycetes</taxon>
        <taxon>Dothideomycetidae</taxon>
        <taxon>Mycosphaerellales</taxon>
        <taxon>Teratosphaeriaceae</taxon>
        <taxon>Hortaea</taxon>
    </lineage>
</organism>
<sequence length="312" mass="34109">MPAQMQRTSSPVDFSRIIDFRTVKDKTAVVTGGASGVGNGVVRALAQNGAVVGIADINEEDGEKSADKFRRGGLPVYCHRTDVTDWQSQLAAFKTAIQLSPNRTLDIVVSCAGLTGPSFFHEPTFHQTSESGDPPPPSTRLLDVNLTGAMYTTSLAMHYFRQAVPPSPADKVLILVGSNVAYNAIPLYSMYAASKMGVRGLFKTLRHHPDESGCRINMIAPHIIRSPMTAALQPMMDERGLGMVEVEDCADAAIRMICDKQIRGRCLFVHPGGDTFDAMDDEEGLDGAKAFYEHKTRDIEKQTEFMIELLEQ</sequence>
<dbReference type="GO" id="GO:0005737">
    <property type="term" value="C:cytoplasm"/>
    <property type="evidence" value="ECO:0007669"/>
    <property type="project" value="TreeGrafter"/>
</dbReference>
<dbReference type="Gene3D" id="3.40.50.720">
    <property type="entry name" value="NAD(P)-binding Rossmann-like Domain"/>
    <property type="match status" value="1"/>
</dbReference>
<dbReference type="PANTHER" id="PTHR44229:SF4">
    <property type="entry name" value="15-HYDROXYPROSTAGLANDIN DEHYDROGENASE [NAD(+)]"/>
    <property type="match status" value="1"/>
</dbReference>
<keyword evidence="3" id="KW-0560">Oxidoreductase</keyword>
<dbReference type="InterPro" id="IPR036291">
    <property type="entry name" value="NAD(P)-bd_dom_sf"/>
</dbReference>
<dbReference type="EMBL" id="QWIM01003072">
    <property type="protein sequence ID" value="RMY04535.1"/>
    <property type="molecule type" value="Genomic_DNA"/>
</dbReference>
<evidence type="ECO:0000313" key="5">
    <source>
        <dbReference type="Proteomes" id="UP000276864"/>
    </source>
</evidence>
<dbReference type="Pfam" id="PF00106">
    <property type="entry name" value="adh_short"/>
    <property type="match status" value="1"/>
</dbReference>
<keyword evidence="2" id="KW-0521">NADP</keyword>
<reference evidence="4 5" key="1">
    <citation type="journal article" date="2018" name="BMC Genomics">
        <title>Genomic evidence for intraspecific hybridization in a clonal and extremely halotolerant yeast.</title>
        <authorList>
            <person name="Gostincar C."/>
            <person name="Stajich J.E."/>
            <person name="Zupancic J."/>
            <person name="Zalar P."/>
            <person name="Gunde-Cimerman N."/>
        </authorList>
    </citation>
    <scope>NUCLEOTIDE SEQUENCE [LARGE SCALE GENOMIC DNA]</scope>
    <source>
        <strain evidence="4 5">EXF-6651</strain>
    </source>
</reference>
<comment type="caution">
    <text evidence="4">The sequence shown here is derived from an EMBL/GenBank/DDBJ whole genome shotgun (WGS) entry which is preliminary data.</text>
</comment>
<dbReference type="Proteomes" id="UP000276864">
    <property type="component" value="Unassembled WGS sequence"/>
</dbReference>
<dbReference type="SUPFAM" id="SSF51735">
    <property type="entry name" value="NAD(P)-binding Rossmann-fold domains"/>
    <property type="match status" value="1"/>
</dbReference>
<proteinExistence type="inferred from homology"/>
<name>A0A3M6YNE0_HORWE</name>
<dbReference type="InterPro" id="IPR020904">
    <property type="entry name" value="Sc_DH/Rdtase_CS"/>
</dbReference>
<evidence type="ECO:0000313" key="4">
    <source>
        <dbReference type="EMBL" id="RMY04535.1"/>
    </source>
</evidence>
<dbReference type="InterPro" id="IPR002347">
    <property type="entry name" value="SDR_fam"/>
</dbReference>
<protein>
    <submittedName>
        <fullName evidence="4">Uncharacterized protein</fullName>
    </submittedName>
</protein>
<comment type="similarity">
    <text evidence="1">Belongs to the short-chain dehydrogenases/reductases (SDR) family.</text>
</comment>
<dbReference type="PANTHER" id="PTHR44229">
    <property type="entry name" value="15-HYDROXYPROSTAGLANDIN DEHYDROGENASE [NAD(+)]"/>
    <property type="match status" value="1"/>
</dbReference>
<evidence type="ECO:0000256" key="2">
    <source>
        <dbReference type="ARBA" id="ARBA00022857"/>
    </source>
</evidence>